<name>A0AAE0K7M9_9PEZI</name>
<keyword evidence="3" id="KW-0808">Transferase</keyword>
<keyword evidence="5" id="KW-0677">Repeat</keyword>
<comment type="caution">
    <text evidence="10">The sequence shown here is derived from an EMBL/GenBank/DDBJ whole genome shotgun (WGS) entry which is preliminary data.</text>
</comment>
<evidence type="ECO:0000256" key="6">
    <source>
        <dbReference type="ARBA" id="ARBA00022771"/>
    </source>
</evidence>
<keyword evidence="11" id="KW-1185">Reference proteome</keyword>
<evidence type="ECO:0000256" key="1">
    <source>
        <dbReference type="ARBA" id="ARBA00001798"/>
    </source>
</evidence>
<reference evidence="10" key="2">
    <citation type="submission" date="2023-06" db="EMBL/GenBank/DDBJ databases">
        <authorList>
            <consortium name="Lawrence Berkeley National Laboratory"/>
            <person name="Haridas S."/>
            <person name="Hensen N."/>
            <person name="Bonometti L."/>
            <person name="Westerberg I."/>
            <person name="Brannstrom I.O."/>
            <person name="Guillou S."/>
            <person name="Cros-Aarteil S."/>
            <person name="Calhoun S."/>
            <person name="Kuo A."/>
            <person name="Mondo S."/>
            <person name="Pangilinan J."/>
            <person name="Riley R."/>
            <person name="Labutti K."/>
            <person name="Andreopoulos B."/>
            <person name="Lipzen A."/>
            <person name="Chen C."/>
            <person name="Yanf M."/>
            <person name="Daum C."/>
            <person name="Ng V."/>
            <person name="Clum A."/>
            <person name="Steindorff A."/>
            <person name="Ohm R."/>
            <person name="Martin F."/>
            <person name="Silar P."/>
            <person name="Natvig D."/>
            <person name="Lalanne C."/>
            <person name="Gautier V."/>
            <person name="Ament-Velasquez S.L."/>
            <person name="Kruys A."/>
            <person name="Hutchinson M.I."/>
            <person name="Powell A.J."/>
            <person name="Barry K."/>
            <person name="Miller A.N."/>
            <person name="Grigoriev I.V."/>
            <person name="Debuchy R."/>
            <person name="Gladieux P."/>
            <person name="Thoren M.H."/>
            <person name="Johannesson H."/>
        </authorList>
    </citation>
    <scope>NUCLEOTIDE SEQUENCE</scope>
    <source>
        <strain evidence="10">CBS 958.72</strain>
    </source>
</reference>
<gene>
    <name evidence="10" type="ORF">B0T24DRAFT_658091</name>
</gene>
<organism evidence="10 11">
    <name type="scientific">Lasiosphaeria ovina</name>
    <dbReference type="NCBI Taxonomy" id="92902"/>
    <lineage>
        <taxon>Eukaryota</taxon>
        <taxon>Fungi</taxon>
        <taxon>Dikarya</taxon>
        <taxon>Ascomycota</taxon>
        <taxon>Pezizomycotina</taxon>
        <taxon>Sordariomycetes</taxon>
        <taxon>Sordariomycetidae</taxon>
        <taxon>Sordariales</taxon>
        <taxon>Lasiosphaeriaceae</taxon>
        <taxon>Lasiosphaeria</taxon>
    </lineage>
</organism>
<evidence type="ECO:0000256" key="2">
    <source>
        <dbReference type="ARBA" id="ARBA00012251"/>
    </source>
</evidence>
<proteinExistence type="predicted"/>
<evidence type="ECO:0000313" key="11">
    <source>
        <dbReference type="Proteomes" id="UP001287356"/>
    </source>
</evidence>
<dbReference type="Proteomes" id="UP001287356">
    <property type="component" value="Unassembled WGS sequence"/>
</dbReference>
<dbReference type="PROSITE" id="PS00518">
    <property type="entry name" value="ZF_RING_1"/>
    <property type="match status" value="1"/>
</dbReference>
<dbReference type="InterPro" id="IPR044066">
    <property type="entry name" value="TRIAD_supradom"/>
</dbReference>
<dbReference type="EMBL" id="JAULSN010000005">
    <property type="protein sequence ID" value="KAK3371042.1"/>
    <property type="molecule type" value="Genomic_DNA"/>
</dbReference>
<dbReference type="GO" id="GO:0008270">
    <property type="term" value="F:zinc ion binding"/>
    <property type="evidence" value="ECO:0007669"/>
    <property type="project" value="UniProtKB-KW"/>
</dbReference>
<dbReference type="EC" id="2.3.2.31" evidence="2"/>
<dbReference type="InterPro" id="IPR017907">
    <property type="entry name" value="Znf_RING_CS"/>
</dbReference>
<evidence type="ECO:0000256" key="4">
    <source>
        <dbReference type="ARBA" id="ARBA00022723"/>
    </source>
</evidence>
<dbReference type="AlphaFoldDB" id="A0AAE0K7M9"/>
<dbReference type="SUPFAM" id="SSF57850">
    <property type="entry name" value="RING/U-box"/>
    <property type="match status" value="1"/>
</dbReference>
<keyword evidence="8" id="KW-0862">Zinc</keyword>
<evidence type="ECO:0000256" key="3">
    <source>
        <dbReference type="ARBA" id="ARBA00022679"/>
    </source>
</evidence>
<dbReference type="InterPro" id="IPR002867">
    <property type="entry name" value="IBR_dom"/>
</dbReference>
<dbReference type="InterPro" id="IPR031127">
    <property type="entry name" value="E3_UB_ligase_RBR"/>
</dbReference>
<dbReference type="PANTHER" id="PTHR11685">
    <property type="entry name" value="RBR FAMILY RING FINGER AND IBR DOMAIN-CONTAINING"/>
    <property type="match status" value="1"/>
</dbReference>
<comment type="catalytic activity">
    <reaction evidence="1">
        <text>[E2 ubiquitin-conjugating enzyme]-S-ubiquitinyl-L-cysteine + [acceptor protein]-L-lysine = [E2 ubiquitin-conjugating enzyme]-L-cysteine + [acceptor protein]-N(6)-ubiquitinyl-L-lysine.</text>
        <dbReference type="EC" id="2.3.2.31"/>
    </reaction>
</comment>
<dbReference type="PROSITE" id="PS51873">
    <property type="entry name" value="TRIAD"/>
    <property type="match status" value="1"/>
</dbReference>
<evidence type="ECO:0000259" key="9">
    <source>
        <dbReference type="PROSITE" id="PS51873"/>
    </source>
</evidence>
<dbReference type="Pfam" id="PF01485">
    <property type="entry name" value="IBR"/>
    <property type="match status" value="1"/>
</dbReference>
<reference evidence="10" key="1">
    <citation type="journal article" date="2023" name="Mol. Phylogenet. Evol.">
        <title>Genome-scale phylogeny and comparative genomics of the fungal order Sordariales.</title>
        <authorList>
            <person name="Hensen N."/>
            <person name="Bonometti L."/>
            <person name="Westerberg I."/>
            <person name="Brannstrom I.O."/>
            <person name="Guillou S."/>
            <person name="Cros-Aarteil S."/>
            <person name="Calhoun S."/>
            <person name="Haridas S."/>
            <person name="Kuo A."/>
            <person name="Mondo S."/>
            <person name="Pangilinan J."/>
            <person name="Riley R."/>
            <person name="LaButti K."/>
            <person name="Andreopoulos B."/>
            <person name="Lipzen A."/>
            <person name="Chen C."/>
            <person name="Yan M."/>
            <person name="Daum C."/>
            <person name="Ng V."/>
            <person name="Clum A."/>
            <person name="Steindorff A."/>
            <person name="Ohm R.A."/>
            <person name="Martin F."/>
            <person name="Silar P."/>
            <person name="Natvig D.O."/>
            <person name="Lalanne C."/>
            <person name="Gautier V."/>
            <person name="Ament-Velasquez S.L."/>
            <person name="Kruys A."/>
            <person name="Hutchinson M.I."/>
            <person name="Powell A.J."/>
            <person name="Barry K."/>
            <person name="Miller A.N."/>
            <person name="Grigoriev I.V."/>
            <person name="Debuchy R."/>
            <person name="Gladieux P."/>
            <person name="Hiltunen Thoren M."/>
            <person name="Johannesson H."/>
        </authorList>
    </citation>
    <scope>NUCLEOTIDE SEQUENCE</scope>
    <source>
        <strain evidence="10">CBS 958.72</strain>
    </source>
</reference>
<dbReference type="GO" id="GO:0061630">
    <property type="term" value="F:ubiquitin protein ligase activity"/>
    <property type="evidence" value="ECO:0007669"/>
    <property type="project" value="UniProtKB-EC"/>
</dbReference>
<protein>
    <recommendedName>
        <fullName evidence="2">RBR-type E3 ubiquitin transferase</fullName>
        <ecNumber evidence="2">2.3.2.31</ecNumber>
    </recommendedName>
</protein>
<sequence>MDLESLDAQTLRVVLELQLQDIQALKESKAQKGKGREGETSDLEIALDTLHTNLLASVQLLADEAMAESIASAVGTDADVIRSTLAEEAQAAKDRAMALRLGGRCGEEAYPPPNAGVPLSAVNDETLDTWLDVNMRETYINEGDGQPESSSRAEKRKHPMNGTVGCVSCGDTFLSWATIKCSSCPHDYCRGCMESLFRASMTDESLFPPRCCGQSIPIETTRPFFSPQLVGEFNAKKLEYETPNRTYCHESACSLFIPPQFIHDGVAACIRCPAQTCTTCKGAAHQGNECPEDPAVQEILRVAAANGWQRCYSCRRLVELSTGCNHMTCFCRAQFCYECGVHWKRCECPQWDEARLIHRAGAILNRNPGILNTLNEEERVVAVEQQRNHLEENHNCNHPYWKVLRGCHDCDECNQSMPLFIYECLQCQIAACKRCRFNRL</sequence>
<dbReference type="CDD" id="cd22584">
    <property type="entry name" value="Rcat_RBR_unk"/>
    <property type="match status" value="1"/>
</dbReference>
<dbReference type="Gene3D" id="1.20.120.1750">
    <property type="match status" value="1"/>
</dbReference>
<feature type="domain" description="RING-type" evidence="9">
    <location>
        <begin position="162"/>
        <end position="352"/>
    </location>
</feature>
<evidence type="ECO:0000256" key="5">
    <source>
        <dbReference type="ARBA" id="ARBA00022737"/>
    </source>
</evidence>
<keyword evidence="4" id="KW-0479">Metal-binding</keyword>
<accession>A0AAE0K7M9</accession>
<evidence type="ECO:0000256" key="7">
    <source>
        <dbReference type="ARBA" id="ARBA00022786"/>
    </source>
</evidence>
<keyword evidence="7" id="KW-0833">Ubl conjugation pathway</keyword>
<evidence type="ECO:0000256" key="8">
    <source>
        <dbReference type="ARBA" id="ARBA00022833"/>
    </source>
</evidence>
<dbReference type="GO" id="GO:0016567">
    <property type="term" value="P:protein ubiquitination"/>
    <property type="evidence" value="ECO:0007669"/>
    <property type="project" value="InterPro"/>
</dbReference>
<keyword evidence="6" id="KW-0863">Zinc-finger</keyword>
<evidence type="ECO:0000313" key="10">
    <source>
        <dbReference type="EMBL" id="KAK3371042.1"/>
    </source>
</evidence>